<feature type="compositionally biased region" description="Acidic residues" evidence="1">
    <location>
        <begin position="62"/>
        <end position="78"/>
    </location>
</feature>
<feature type="domain" description="DUF3533" evidence="3">
    <location>
        <begin position="572"/>
        <end position="697"/>
    </location>
</feature>
<keyword evidence="5" id="KW-1185">Reference proteome</keyword>
<dbReference type="GO" id="GO:0016020">
    <property type="term" value="C:membrane"/>
    <property type="evidence" value="ECO:0007669"/>
    <property type="project" value="TreeGrafter"/>
</dbReference>
<dbReference type="AlphaFoldDB" id="A0A4Y9ZWZ4"/>
<keyword evidence="2" id="KW-0812">Transmembrane</keyword>
<sequence>EIQDMSYAAYEEASGLWEVLGVKNNNPTPGSCRFPSVNSWFHVHNGAAPSPDASAEYKSGSDDDEDERDDEDEGDDSGEGLGAQIQEMMNVLENELASDSKEEEQWNGLTFAAAALAMQDTMTILELPDDDGDRQAEQEHVGNALANSLPSVSDPNERTSLTEAQLPLLSLDVLVELRMRHQTKHASTGICLRAQLTVDDLDQTDQETQHADGIEQVVMAGKDNAQTAKDSAQEISTIEAPKGDSNPMKHSQLALHQHYSQILKDRAEKGIGTGLVRNTRWKTLAPGGHNSVKSAPALSGTAANAATVVTNIASKLQSRQTAIITKHKLPPFVAQANIDAQRTLCAATEGDTEAEASGHGLVLYQDNVWLAKAVLSIASKTAGKNVLNAWVSDSASITAVSYMGVQVFKPVFGCQFTAVTSIGGPAKRRFARIKAADFLFMLTSPPKAIGCNHMLSAEDGEALATLCQSATKAIASAVKELNGRATRSVVLPNQFVHIHLSTDAAAAMDPEKPHPKRTSPASTIEEQPGPAASPQIPPPPALPWYTEGFFRTAHPAVRRARVAYIRIIALATILIILTILTVLSIYWGAMWHPTDHVHNLTGFVVDYDGGQVGTFVTQAFMNQTGLPTEMDWRTMPASDFADEAAIVHALVEERAWAIVSVNLGATDRLMAAVVAGNASYNGSSAVTVFAEQARNENA</sequence>
<dbReference type="InterPro" id="IPR022703">
    <property type="entry name" value="DUF3533"/>
</dbReference>
<evidence type="ECO:0000313" key="5">
    <source>
        <dbReference type="Proteomes" id="UP000298061"/>
    </source>
</evidence>
<reference evidence="4 5" key="1">
    <citation type="submission" date="2019-02" db="EMBL/GenBank/DDBJ databases">
        <title>Genome sequencing of the rare red list fungi Hericium alpestre (H. flagellum).</title>
        <authorList>
            <person name="Buettner E."/>
            <person name="Kellner H."/>
        </authorList>
    </citation>
    <scope>NUCLEOTIDE SEQUENCE [LARGE SCALE GENOMIC DNA]</scope>
    <source>
        <strain evidence="4 5">DSM 108284</strain>
    </source>
</reference>
<evidence type="ECO:0000256" key="1">
    <source>
        <dbReference type="SAM" id="MobiDB-lite"/>
    </source>
</evidence>
<dbReference type="PANTHER" id="PTHR34814:SF1">
    <property type="entry name" value="NITROSOGUANIDINE RESISTANCE PROTEIN SNG1"/>
    <property type="match status" value="1"/>
</dbReference>
<protein>
    <recommendedName>
        <fullName evidence="3">DUF3533 domain-containing protein</fullName>
    </recommendedName>
</protein>
<dbReference type="OrthoDB" id="2140105at2759"/>
<dbReference type="PANTHER" id="PTHR34814">
    <property type="entry name" value="NITROSOGUANIDINE RESISTANCE PROTEIN SNG1"/>
    <property type="match status" value="1"/>
</dbReference>
<dbReference type="STRING" id="135208.A0A4Y9ZWZ4"/>
<evidence type="ECO:0000313" key="4">
    <source>
        <dbReference type="EMBL" id="TFY78577.1"/>
    </source>
</evidence>
<keyword evidence="2" id="KW-1133">Transmembrane helix</keyword>
<evidence type="ECO:0000256" key="2">
    <source>
        <dbReference type="SAM" id="Phobius"/>
    </source>
</evidence>
<evidence type="ECO:0000259" key="3">
    <source>
        <dbReference type="Pfam" id="PF12051"/>
    </source>
</evidence>
<dbReference type="Proteomes" id="UP000298061">
    <property type="component" value="Unassembled WGS sequence"/>
</dbReference>
<dbReference type="InterPro" id="IPR053001">
    <property type="entry name" value="MNNG_permease-like"/>
</dbReference>
<proteinExistence type="predicted"/>
<name>A0A4Y9ZWZ4_9AGAM</name>
<accession>A0A4Y9ZWZ4</accession>
<keyword evidence="2" id="KW-0472">Membrane</keyword>
<feature type="region of interest" description="Disordered" evidence="1">
    <location>
        <begin position="505"/>
        <end position="537"/>
    </location>
</feature>
<gene>
    <name evidence="4" type="ORF">EWM64_g5430</name>
</gene>
<dbReference type="EMBL" id="SFCI01000653">
    <property type="protein sequence ID" value="TFY78577.1"/>
    <property type="molecule type" value="Genomic_DNA"/>
</dbReference>
<feature type="region of interest" description="Disordered" evidence="1">
    <location>
        <begin position="45"/>
        <end position="80"/>
    </location>
</feature>
<feature type="transmembrane region" description="Helical" evidence="2">
    <location>
        <begin position="563"/>
        <end position="587"/>
    </location>
</feature>
<comment type="caution">
    <text evidence="4">The sequence shown here is derived from an EMBL/GenBank/DDBJ whole genome shotgun (WGS) entry which is preliminary data.</text>
</comment>
<organism evidence="4 5">
    <name type="scientific">Hericium alpestre</name>
    <dbReference type="NCBI Taxonomy" id="135208"/>
    <lineage>
        <taxon>Eukaryota</taxon>
        <taxon>Fungi</taxon>
        <taxon>Dikarya</taxon>
        <taxon>Basidiomycota</taxon>
        <taxon>Agaricomycotina</taxon>
        <taxon>Agaricomycetes</taxon>
        <taxon>Russulales</taxon>
        <taxon>Hericiaceae</taxon>
        <taxon>Hericium</taxon>
    </lineage>
</organism>
<dbReference type="Pfam" id="PF12051">
    <property type="entry name" value="DUF3533"/>
    <property type="match status" value="1"/>
</dbReference>
<feature type="non-terminal residue" evidence="4">
    <location>
        <position position="1"/>
    </location>
</feature>